<feature type="domain" description="Peptidase M1 membrane alanine aminopeptidase" evidence="12">
    <location>
        <begin position="5"/>
        <end position="148"/>
    </location>
</feature>
<dbReference type="GO" id="GO:0005886">
    <property type="term" value="C:plasma membrane"/>
    <property type="evidence" value="ECO:0007669"/>
    <property type="project" value="UniProtKB-SubCell"/>
</dbReference>
<keyword evidence="5" id="KW-0325">Glycoprotein</keyword>
<dbReference type="Pfam" id="PF01433">
    <property type="entry name" value="Peptidase_M1"/>
    <property type="match status" value="1"/>
</dbReference>
<dbReference type="GO" id="GO:0005737">
    <property type="term" value="C:cytoplasm"/>
    <property type="evidence" value="ECO:0007669"/>
    <property type="project" value="TreeGrafter"/>
</dbReference>
<keyword evidence="6" id="KW-0645">Protease</keyword>
<dbReference type="InterPro" id="IPR001930">
    <property type="entry name" value="Peptidase_M1"/>
</dbReference>
<dbReference type="InterPro" id="IPR014782">
    <property type="entry name" value="Peptidase_M1_dom"/>
</dbReference>
<keyword evidence="7" id="KW-0479">Metal-binding</keyword>
<dbReference type="PRINTS" id="PR00756">
    <property type="entry name" value="ALADIPTASE"/>
</dbReference>
<keyword evidence="4 13" id="KW-0031">Aminopeptidase</keyword>
<comment type="similarity">
    <text evidence="3">Belongs to the peptidase M1 family.</text>
</comment>
<dbReference type="EMBL" id="WJQU01000004">
    <property type="protein sequence ID" value="KAJ6635114.1"/>
    <property type="molecule type" value="Genomic_DNA"/>
</dbReference>
<evidence type="ECO:0000256" key="9">
    <source>
        <dbReference type="ARBA" id="ARBA00022833"/>
    </source>
</evidence>
<sequence>MEGRFALGVAKKCIEWCNNYFGIDFPLKKCDLIAIDRFYAYAMENWGLIMFREEAILYDPEKTSSETKDNIALLIGHEVSHMWFGDLATMHWWSDIWLKEGVADFIMYLSIGELYPELQTWHHYQSDVLLQSMKMDALNSSHPIEIETLAPYGLNSM</sequence>
<keyword evidence="10" id="KW-0482">Metalloprotease</keyword>
<protein>
    <submittedName>
        <fullName evidence="13">Puromycin-sensitive aminopeptidase</fullName>
    </submittedName>
</protein>
<dbReference type="Proteomes" id="UP001151699">
    <property type="component" value="Chromosome C"/>
</dbReference>
<evidence type="ECO:0000313" key="13">
    <source>
        <dbReference type="EMBL" id="KAJ6635114.1"/>
    </source>
</evidence>
<dbReference type="InterPro" id="IPR050344">
    <property type="entry name" value="Peptidase_M1_aminopeptidases"/>
</dbReference>
<dbReference type="GO" id="GO:0043171">
    <property type="term" value="P:peptide catabolic process"/>
    <property type="evidence" value="ECO:0007669"/>
    <property type="project" value="TreeGrafter"/>
</dbReference>
<keyword evidence="11" id="KW-0449">Lipoprotein</keyword>
<dbReference type="GO" id="GO:0005615">
    <property type="term" value="C:extracellular space"/>
    <property type="evidence" value="ECO:0007669"/>
    <property type="project" value="TreeGrafter"/>
</dbReference>
<dbReference type="GO" id="GO:0042277">
    <property type="term" value="F:peptide binding"/>
    <property type="evidence" value="ECO:0007669"/>
    <property type="project" value="TreeGrafter"/>
</dbReference>
<dbReference type="InterPro" id="IPR027268">
    <property type="entry name" value="Peptidase_M4/M1_CTD_sf"/>
</dbReference>
<dbReference type="Gene3D" id="1.10.390.10">
    <property type="entry name" value="Neutral Protease Domain 2"/>
    <property type="match status" value="1"/>
</dbReference>
<evidence type="ECO:0000256" key="1">
    <source>
        <dbReference type="ARBA" id="ARBA00001947"/>
    </source>
</evidence>
<dbReference type="SUPFAM" id="SSF55486">
    <property type="entry name" value="Metalloproteases ('zincins'), catalytic domain"/>
    <property type="match status" value="1"/>
</dbReference>
<evidence type="ECO:0000256" key="4">
    <source>
        <dbReference type="ARBA" id="ARBA00022438"/>
    </source>
</evidence>
<accession>A0A9Q0MQH0</accession>
<evidence type="ECO:0000256" key="5">
    <source>
        <dbReference type="ARBA" id="ARBA00022622"/>
    </source>
</evidence>
<proteinExistence type="inferred from homology"/>
<name>A0A9Q0MQH0_9DIPT</name>
<dbReference type="PANTHER" id="PTHR11533">
    <property type="entry name" value="PROTEASE M1 ZINC METALLOPROTEASE"/>
    <property type="match status" value="1"/>
</dbReference>
<dbReference type="OrthoDB" id="10031169at2759"/>
<reference evidence="13" key="1">
    <citation type="submission" date="2022-07" db="EMBL/GenBank/DDBJ databases">
        <authorList>
            <person name="Trinca V."/>
            <person name="Uliana J.V.C."/>
            <person name="Torres T.T."/>
            <person name="Ward R.J."/>
            <person name="Monesi N."/>
        </authorList>
    </citation>
    <scope>NUCLEOTIDE SEQUENCE</scope>
    <source>
        <strain evidence="13">HSMRA1968</strain>
        <tissue evidence="13">Whole embryos</tissue>
    </source>
</reference>
<dbReference type="GO" id="GO:0006508">
    <property type="term" value="P:proteolysis"/>
    <property type="evidence" value="ECO:0007669"/>
    <property type="project" value="UniProtKB-KW"/>
</dbReference>
<gene>
    <name evidence="13" type="primary">pam-1</name>
    <name evidence="13" type="ORF">Bhyg_13697</name>
</gene>
<dbReference type="GO" id="GO:0008270">
    <property type="term" value="F:zinc ion binding"/>
    <property type="evidence" value="ECO:0007669"/>
    <property type="project" value="InterPro"/>
</dbReference>
<evidence type="ECO:0000256" key="11">
    <source>
        <dbReference type="ARBA" id="ARBA00023288"/>
    </source>
</evidence>
<keyword evidence="14" id="KW-1185">Reference proteome</keyword>
<evidence type="ECO:0000256" key="6">
    <source>
        <dbReference type="ARBA" id="ARBA00022670"/>
    </source>
</evidence>
<evidence type="ECO:0000259" key="12">
    <source>
        <dbReference type="Pfam" id="PF01433"/>
    </source>
</evidence>
<keyword evidence="8" id="KW-0378">Hydrolase</keyword>
<evidence type="ECO:0000256" key="8">
    <source>
        <dbReference type="ARBA" id="ARBA00022801"/>
    </source>
</evidence>
<evidence type="ECO:0000313" key="14">
    <source>
        <dbReference type="Proteomes" id="UP001151699"/>
    </source>
</evidence>
<dbReference type="GO" id="GO:0098552">
    <property type="term" value="C:side of membrane"/>
    <property type="evidence" value="ECO:0007669"/>
    <property type="project" value="UniProtKB-KW"/>
</dbReference>
<keyword evidence="9" id="KW-0862">Zinc</keyword>
<evidence type="ECO:0000256" key="7">
    <source>
        <dbReference type="ARBA" id="ARBA00022723"/>
    </source>
</evidence>
<keyword evidence="5" id="KW-0336">GPI-anchor</keyword>
<comment type="caution">
    <text evidence="13">The sequence shown here is derived from an EMBL/GenBank/DDBJ whole genome shotgun (WGS) entry which is preliminary data.</text>
</comment>
<evidence type="ECO:0000256" key="3">
    <source>
        <dbReference type="ARBA" id="ARBA00010136"/>
    </source>
</evidence>
<keyword evidence="5" id="KW-0472">Membrane</keyword>
<dbReference type="GO" id="GO:0070006">
    <property type="term" value="F:metalloaminopeptidase activity"/>
    <property type="evidence" value="ECO:0007669"/>
    <property type="project" value="TreeGrafter"/>
</dbReference>
<dbReference type="AlphaFoldDB" id="A0A9Q0MQH0"/>
<evidence type="ECO:0000256" key="2">
    <source>
        <dbReference type="ARBA" id="ARBA00004609"/>
    </source>
</evidence>
<dbReference type="PANTHER" id="PTHR11533:SF174">
    <property type="entry name" value="PUROMYCIN-SENSITIVE AMINOPEPTIDASE-RELATED"/>
    <property type="match status" value="1"/>
</dbReference>
<comment type="subcellular location">
    <subcellularLocation>
        <location evidence="2">Cell membrane</location>
        <topology evidence="2">Lipid-anchor</topology>
        <topology evidence="2">GPI-anchor</topology>
    </subcellularLocation>
</comment>
<comment type="cofactor">
    <cofactor evidence="1">
        <name>Zn(2+)</name>
        <dbReference type="ChEBI" id="CHEBI:29105"/>
    </cofactor>
</comment>
<evidence type="ECO:0000256" key="10">
    <source>
        <dbReference type="ARBA" id="ARBA00023049"/>
    </source>
</evidence>
<organism evidence="13 14">
    <name type="scientific">Pseudolycoriella hygida</name>
    <dbReference type="NCBI Taxonomy" id="35572"/>
    <lineage>
        <taxon>Eukaryota</taxon>
        <taxon>Metazoa</taxon>
        <taxon>Ecdysozoa</taxon>
        <taxon>Arthropoda</taxon>
        <taxon>Hexapoda</taxon>
        <taxon>Insecta</taxon>
        <taxon>Pterygota</taxon>
        <taxon>Neoptera</taxon>
        <taxon>Endopterygota</taxon>
        <taxon>Diptera</taxon>
        <taxon>Nematocera</taxon>
        <taxon>Sciaroidea</taxon>
        <taxon>Sciaridae</taxon>
        <taxon>Pseudolycoriella</taxon>
    </lineage>
</organism>